<comment type="similarity">
    <text evidence="1">Belongs to the PrpD family.</text>
</comment>
<dbReference type="InterPro" id="IPR042188">
    <property type="entry name" value="MmgE/PrpD_sf_2"/>
</dbReference>
<dbReference type="AlphaFoldDB" id="M0N9B9"/>
<dbReference type="PATRIC" id="fig|1227456.3.peg.1618"/>
<evidence type="ECO:0000259" key="3">
    <source>
        <dbReference type="Pfam" id="PF19305"/>
    </source>
</evidence>
<evidence type="ECO:0000313" key="4">
    <source>
        <dbReference type="EMBL" id="EMA53250.1"/>
    </source>
</evidence>
<dbReference type="InterPro" id="IPR042183">
    <property type="entry name" value="MmgE/PrpD_sf_1"/>
</dbReference>
<dbReference type="EMBL" id="AOME01000051">
    <property type="protein sequence ID" value="EMA53250.1"/>
    <property type="molecule type" value="Genomic_DNA"/>
</dbReference>
<dbReference type="Proteomes" id="UP000011625">
    <property type="component" value="Unassembled WGS sequence"/>
</dbReference>
<dbReference type="PANTHER" id="PTHR16943">
    <property type="entry name" value="2-METHYLCITRATE DEHYDRATASE-RELATED"/>
    <property type="match status" value="1"/>
</dbReference>
<evidence type="ECO:0000256" key="1">
    <source>
        <dbReference type="ARBA" id="ARBA00006174"/>
    </source>
</evidence>
<organism evidence="4 5">
    <name type="scientific">Halococcus salifodinae DSM 8989</name>
    <dbReference type="NCBI Taxonomy" id="1227456"/>
    <lineage>
        <taxon>Archaea</taxon>
        <taxon>Methanobacteriati</taxon>
        <taxon>Methanobacteriota</taxon>
        <taxon>Stenosarchaea group</taxon>
        <taxon>Halobacteria</taxon>
        <taxon>Halobacteriales</taxon>
        <taxon>Halococcaceae</taxon>
        <taxon>Halococcus</taxon>
    </lineage>
</organism>
<feature type="domain" description="MmgE/PrpD C-terminal" evidence="3">
    <location>
        <begin position="273"/>
        <end position="435"/>
    </location>
</feature>
<dbReference type="InterPro" id="IPR045336">
    <property type="entry name" value="MmgE_PrpD_N"/>
</dbReference>
<keyword evidence="5" id="KW-1185">Reference proteome</keyword>
<dbReference type="InterPro" id="IPR036148">
    <property type="entry name" value="MmgE/PrpD_sf"/>
</dbReference>
<name>M0N9B9_9EURY</name>
<dbReference type="Pfam" id="PF19305">
    <property type="entry name" value="MmgE_PrpD_C"/>
    <property type="match status" value="1"/>
</dbReference>
<dbReference type="RefSeq" id="WP_005042332.1">
    <property type="nucleotide sequence ID" value="NZ_AOME01000051.1"/>
</dbReference>
<feature type="domain" description="MmgE/PrpD N-terminal" evidence="2">
    <location>
        <begin position="13"/>
        <end position="232"/>
    </location>
</feature>
<dbReference type="PANTHER" id="PTHR16943:SF8">
    <property type="entry name" value="2-METHYLCITRATE DEHYDRATASE"/>
    <property type="match status" value="1"/>
</dbReference>
<comment type="caution">
    <text evidence="4">The sequence shown here is derived from an EMBL/GenBank/DDBJ whole genome shotgun (WGS) entry which is preliminary data.</text>
</comment>
<dbReference type="Pfam" id="PF03972">
    <property type="entry name" value="MmgE_PrpD_N"/>
    <property type="match status" value="1"/>
</dbReference>
<gene>
    <name evidence="4" type="ORF">C450_08047</name>
</gene>
<dbReference type="STRING" id="1227456.C450_08047"/>
<dbReference type="InterPro" id="IPR045337">
    <property type="entry name" value="MmgE_PrpD_C"/>
</dbReference>
<sequence length="460" mass="48176">MDHGTADEEHTHRLAAWVAELDSETVPPSVEDRVGLVVADTLGVVIGGASDDAVARLREAWRERADDTGDATILAADAGRASRHHAAFLNATSGTVLELDEGHRFAAGHPAIHVLPALLAEAETRYADREAFLVAFVAGYETAVRVAEAVQPLAEGYHPHGVWGVVGGAAAVSRLRGYDATTTRTALSIAANYAQHTRFAAATAGATVRNSYAGMSNLASLIAADQARAGFTELDDGIAAHLASASAAGVVRERLAADLGDRWTLSEGYFKTHAACRYTHATLDALAAALDGIDGEPAAEEVEEVIVETYAAAAKLDDPHPRNALAAKFSVPFAVATALRTGSTGAEAFTNDAVAPETLALAERVAVRVEDEIDARAPDERGARVTVTLANGTEASAAVRHARGGEADPFEPSELRAKFESLVGPAIGSERTDRLWTAARDPAPPRVLCAMVRGGEHPDR</sequence>
<dbReference type="SUPFAM" id="SSF103378">
    <property type="entry name" value="2-methylcitrate dehydratase PrpD"/>
    <property type="match status" value="1"/>
</dbReference>
<dbReference type="InterPro" id="IPR005656">
    <property type="entry name" value="MmgE_PrpD"/>
</dbReference>
<reference evidence="4 5" key="1">
    <citation type="journal article" date="2014" name="PLoS Genet.">
        <title>Phylogenetically driven sequencing of extremely halophilic archaea reveals strategies for static and dynamic osmo-response.</title>
        <authorList>
            <person name="Becker E.A."/>
            <person name="Seitzer P.M."/>
            <person name="Tritt A."/>
            <person name="Larsen D."/>
            <person name="Krusor M."/>
            <person name="Yao A.I."/>
            <person name="Wu D."/>
            <person name="Madern D."/>
            <person name="Eisen J.A."/>
            <person name="Darling A.E."/>
            <person name="Facciotti M.T."/>
        </authorList>
    </citation>
    <scope>NUCLEOTIDE SEQUENCE [LARGE SCALE GENOMIC DNA]</scope>
    <source>
        <strain evidence="4 5">DSM 8989</strain>
    </source>
</reference>
<protein>
    <submittedName>
        <fullName evidence="4">MmgE/PrpD family protein</fullName>
    </submittedName>
</protein>
<proteinExistence type="inferred from homology"/>
<evidence type="ECO:0000259" key="2">
    <source>
        <dbReference type="Pfam" id="PF03972"/>
    </source>
</evidence>
<dbReference type="Gene3D" id="3.30.1330.120">
    <property type="entry name" value="2-methylcitrate dehydratase PrpD"/>
    <property type="match status" value="1"/>
</dbReference>
<dbReference type="Gene3D" id="1.10.4100.10">
    <property type="entry name" value="2-methylcitrate dehydratase PrpD"/>
    <property type="match status" value="1"/>
</dbReference>
<evidence type="ECO:0000313" key="5">
    <source>
        <dbReference type="Proteomes" id="UP000011625"/>
    </source>
</evidence>
<dbReference type="GO" id="GO:0016829">
    <property type="term" value="F:lyase activity"/>
    <property type="evidence" value="ECO:0007669"/>
    <property type="project" value="InterPro"/>
</dbReference>
<accession>M0N9B9</accession>